<dbReference type="GeneTree" id="ENSGT01150000287623"/>
<dbReference type="Ensembl" id="ENSAOCT00000078021.1">
    <property type="protein sequence ID" value="ENSAOCP00000074731.1"/>
    <property type="gene ID" value="ENSAOCG00000024903.1"/>
</dbReference>
<dbReference type="AlphaFoldDB" id="A0AAQ6ADG3"/>
<keyword evidence="2" id="KW-1185">Reference proteome</keyword>
<accession>A0AAQ6ADG3</accession>
<organism evidence="1 2">
    <name type="scientific">Amphiprion ocellaris</name>
    <name type="common">Clown anemonefish</name>
    <dbReference type="NCBI Taxonomy" id="80972"/>
    <lineage>
        <taxon>Eukaryota</taxon>
        <taxon>Metazoa</taxon>
        <taxon>Chordata</taxon>
        <taxon>Craniata</taxon>
        <taxon>Vertebrata</taxon>
        <taxon>Euteleostomi</taxon>
        <taxon>Actinopterygii</taxon>
        <taxon>Neopterygii</taxon>
        <taxon>Teleostei</taxon>
        <taxon>Neoteleostei</taxon>
        <taxon>Acanthomorphata</taxon>
        <taxon>Ovalentaria</taxon>
        <taxon>Pomacentridae</taxon>
        <taxon>Amphiprion</taxon>
    </lineage>
</organism>
<sequence length="103" mass="11343">MNASFPPWLNTTLAAIQLSDPPYTIDDLIAFQNQATESEIKLWQKKNLKPIAGEPRYGPPTQVLLVTRTAVKVQGQPQWIHASRIKAAPPLPALMTPQTAVTT</sequence>
<name>A0AAQ6ADG3_AMPOC</name>
<dbReference type="Gene3D" id="2.30.30.850">
    <property type="match status" value="1"/>
</dbReference>
<evidence type="ECO:0000313" key="2">
    <source>
        <dbReference type="Proteomes" id="UP001501940"/>
    </source>
</evidence>
<dbReference type="Proteomes" id="UP001501940">
    <property type="component" value="Chromosome 11"/>
</dbReference>
<dbReference type="Ensembl" id="ENSAOCT00000037853.1">
    <property type="protein sequence ID" value="ENSAOCP00000040856.1"/>
    <property type="gene ID" value="ENSAOCG00000031545.1"/>
</dbReference>
<proteinExistence type="predicted"/>
<dbReference type="Proteomes" id="UP001501940">
    <property type="component" value="Chromosome 23"/>
</dbReference>
<evidence type="ECO:0008006" key="3">
    <source>
        <dbReference type="Google" id="ProtNLM"/>
    </source>
</evidence>
<reference evidence="1" key="2">
    <citation type="submission" date="2025-05" db="UniProtKB">
        <authorList>
            <consortium name="Ensembl"/>
        </authorList>
    </citation>
    <scope>IDENTIFICATION</scope>
</reference>
<protein>
    <recommendedName>
        <fullName evidence="3">Murine leukemia virus integrase C-terminal domain-containing protein</fullName>
    </recommendedName>
</protein>
<evidence type="ECO:0000313" key="1">
    <source>
        <dbReference type="Ensembl" id="ENSAOCP00000074731.1"/>
    </source>
</evidence>
<reference evidence="1 2" key="1">
    <citation type="submission" date="2022-01" db="EMBL/GenBank/DDBJ databases">
        <title>A chromosome-scale genome assembly of the false clownfish, Amphiprion ocellaris.</title>
        <authorList>
            <person name="Ryu T."/>
        </authorList>
    </citation>
    <scope>NUCLEOTIDE SEQUENCE [LARGE SCALE GENOMIC DNA]</scope>
</reference>